<dbReference type="GO" id="GO:0005829">
    <property type="term" value="C:cytosol"/>
    <property type="evidence" value="ECO:0007669"/>
    <property type="project" value="TreeGrafter"/>
</dbReference>
<dbReference type="EMBL" id="JAMOIL010000011">
    <property type="protein sequence ID" value="MCM0620683.1"/>
    <property type="molecule type" value="Genomic_DNA"/>
</dbReference>
<evidence type="ECO:0000256" key="1">
    <source>
        <dbReference type="ARBA" id="ARBA00023125"/>
    </source>
</evidence>
<keyword evidence="3" id="KW-0175">Coiled coil</keyword>
<dbReference type="InterPro" id="IPR004401">
    <property type="entry name" value="YbaB/EbfC"/>
</dbReference>
<dbReference type="Pfam" id="PF02575">
    <property type="entry name" value="YbaB_DNA_bd"/>
    <property type="match status" value="1"/>
</dbReference>
<evidence type="ECO:0000313" key="5">
    <source>
        <dbReference type="EMBL" id="MCM0620683.1"/>
    </source>
</evidence>
<name>A0A9X2D789_9ACTN</name>
<dbReference type="AlphaFoldDB" id="A0A9X2D789"/>
<feature type="region of interest" description="Disordered" evidence="4">
    <location>
        <begin position="98"/>
        <end position="135"/>
    </location>
</feature>
<keyword evidence="6" id="KW-1185">Reference proteome</keyword>
<dbReference type="NCBIfam" id="TIGR00103">
    <property type="entry name" value="DNA_YbaB_EbfC"/>
    <property type="match status" value="1"/>
</dbReference>
<dbReference type="RefSeq" id="WP_250827252.1">
    <property type="nucleotide sequence ID" value="NZ_JAMOIL010000011.1"/>
</dbReference>
<dbReference type="GO" id="GO:0003677">
    <property type="term" value="F:DNA binding"/>
    <property type="evidence" value="ECO:0007669"/>
    <property type="project" value="UniProtKB-UniRule"/>
</dbReference>
<accession>A0A9X2D789</accession>
<keyword evidence="2" id="KW-0963">Cytoplasm</keyword>
<protein>
    <recommendedName>
        <fullName evidence="2">Nucleoid-associated protein M8330_10310</fullName>
    </recommendedName>
</protein>
<dbReference type="Proteomes" id="UP001139485">
    <property type="component" value="Unassembled WGS sequence"/>
</dbReference>
<gene>
    <name evidence="5" type="ORF">M8330_10310</name>
</gene>
<comment type="caution">
    <text evidence="5">The sequence shown here is derived from an EMBL/GenBank/DDBJ whole genome shotgun (WGS) entry which is preliminary data.</text>
</comment>
<comment type="subunit">
    <text evidence="2">Homodimer.</text>
</comment>
<proteinExistence type="inferred from homology"/>
<dbReference type="PANTHER" id="PTHR33449">
    <property type="entry name" value="NUCLEOID-ASSOCIATED PROTEIN YBAB"/>
    <property type="match status" value="1"/>
</dbReference>
<dbReference type="PANTHER" id="PTHR33449:SF1">
    <property type="entry name" value="NUCLEOID-ASSOCIATED PROTEIN YBAB"/>
    <property type="match status" value="1"/>
</dbReference>
<feature type="compositionally biased region" description="Gly residues" evidence="4">
    <location>
        <begin position="121"/>
        <end position="135"/>
    </location>
</feature>
<evidence type="ECO:0000313" key="6">
    <source>
        <dbReference type="Proteomes" id="UP001139485"/>
    </source>
</evidence>
<evidence type="ECO:0000256" key="3">
    <source>
        <dbReference type="SAM" id="Coils"/>
    </source>
</evidence>
<dbReference type="InterPro" id="IPR036894">
    <property type="entry name" value="YbaB-like_sf"/>
</dbReference>
<keyword evidence="1 2" id="KW-0238">DNA-binding</keyword>
<comment type="similarity">
    <text evidence="2">Belongs to the YbaB/EbfC family.</text>
</comment>
<comment type="function">
    <text evidence="2">Binds to DNA and alters its conformation. May be involved in regulation of gene expression, nucleoid organization and DNA protection.</text>
</comment>
<dbReference type="HAMAP" id="MF_00274">
    <property type="entry name" value="DNA_YbaB_EbfC"/>
    <property type="match status" value="1"/>
</dbReference>
<sequence length="135" mass="13457">MTQNPFEGMGGEGGFDMGALLQQAQAMQEQLMETQKRLAEAVVTGSVAGGAVNVTVSGTGDLVGVDLKEGVLEGTDADSLAELGDLVVAAYRDAKAQADRNAQDTLGPLAGGMPGMPGTDGLPGGRTPGSGGFGF</sequence>
<dbReference type="GO" id="GO:0043590">
    <property type="term" value="C:bacterial nucleoid"/>
    <property type="evidence" value="ECO:0007669"/>
    <property type="project" value="UniProtKB-UniRule"/>
</dbReference>
<feature type="coiled-coil region" evidence="3">
    <location>
        <begin position="17"/>
        <end position="44"/>
    </location>
</feature>
<dbReference type="Gene3D" id="3.30.1310.10">
    <property type="entry name" value="Nucleoid-associated protein YbaB-like domain"/>
    <property type="match status" value="1"/>
</dbReference>
<comment type="subcellular location">
    <subcellularLocation>
        <location evidence="2">Cytoplasm</location>
        <location evidence="2">Nucleoid</location>
    </subcellularLocation>
</comment>
<evidence type="ECO:0000256" key="4">
    <source>
        <dbReference type="SAM" id="MobiDB-lite"/>
    </source>
</evidence>
<dbReference type="SUPFAM" id="SSF82607">
    <property type="entry name" value="YbaB-like"/>
    <property type="match status" value="1"/>
</dbReference>
<reference evidence="5" key="1">
    <citation type="submission" date="2022-05" db="EMBL/GenBank/DDBJ databases">
        <authorList>
            <person name="Tuo L."/>
        </authorList>
    </citation>
    <scope>NUCLEOTIDE SEQUENCE</scope>
    <source>
        <strain evidence="5">BSK12Z-4</strain>
    </source>
</reference>
<organism evidence="5 6">
    <name type="scientific">Nocardioides bruguierae</name>
    <dbReference type="NCBI Taxonomy" id="2945102"/>
    <lineage>
        <taxon>Bacteria</taxon>
        <taxon>Bacillati</taxon>
        <taxon>Actinomycetota</taxon>
        <taxon>Actinomycetes</taxon>
        <taxon>Propionibacteriales</taxon>
        <taxon>Nocardioidaceae</taxon>
        <taxon>Nocardioides</taxon>
    </lineage>
</organism>
<evidence type="ECO:0000256" key="2">
    <source>
        <dbReference type="HAMAP-Rule" id="MF_00274"/>
    </source>
</evidence>